<dbReference type="GO" id="GO:0009897">
    <property type="term" value="C:external side of plasma membrane"/>
    <property type="evidence" value="ECO:0007669"/>
    <property type="project" value="TreeGrafter"/>
</dbReference>
<dbReference type="AlphaFoldDB" id="A0A1L8FG21"/>
<keyword evidence="3" id="KW-1003">Cell membrane</keyword>
<feature type="compositionally biased region" description="Polar residues" evidence="9">
    <location>
        <begin position="150"/>
        <end position="165"/>
    </location>
</feature>
<feature type="chain" id="PRO_5043870451" description="Placenta-expressed transcript 1 protein" evidence="10">
    <location>
        <begin position="26"/>
        <end position="232"/>
    </location>
</feature>
<dbReference type="InterPro" id="IPR026184">
    <property type="entry name" value="PLET1"/>
</dbReference>
<organism evidence="11 12">
    <name type="scientific">Xenopus laevis</name>
    <name type="common">African clawed frog</name>
    <dbReference type="NCBI Taxonomy" id="8355"/>
    <lineage>
        <taxon>Eukaryota</taxon>
        <taxon>Metazoa</taxon>
        <taxon>Chordata</taxon>
        <taxon>Craniata</taxon>
        <taxon>Vertebrata</taxon>
        <taxon>Euteleostomi</taxon>
        <taxon>Amphibia</taxon>
        <taxon>Batrachia</taxon>
        <taxon>Anura</taxon>
        <taxon>Pipoidea</taxon>
        <taxon>Pipidae</taxon>
        <taxon>Xenopodinae</taxon>
        <taxon>Xenopus</taxon>
        <taxon>Xenopus</taxon>
    </lineage>
</organism>
<evidence type="ECO:0000313" key="11">
    <source>
        <dbReference type="Proteomes" id="UP000186698"/>
    </source>
</evidence>
<comment type="function">
    <text evidence="8">Modulates leading keratinocyte migration and cellular adhesion to matrix proteins during a wound-healing response and promotes wound repair. May play a role during trichilemmal differentiation of the hair follicle.</text>
</comment>
<dbReference type="PANTHER" id="PTHR22527">
    <property type="entry name" value="PLACENTA-EXPRESSED TRANSCRIPT 1 PROTEIN"/>
    <property type="match status" value="1"/>
</dbReference>
<dbReference type="GO" id="GO:0030335">
    <property type="term" value="P:positive regulation of cell migration"/>
    <property type="evidence" value="ECO:0007669"/>
    <property type="project" value="TreeGrafter"/>
</dbReference>
<keyword evidence="11" id="KW-1185">Reference proteome</keyword>
<proteinExistence type="predicted"/>
<dbReference type="Proteomes" id="UP000186698">
    <property type="component" value="Chromosome 7S"/>
</dbReference>
<evidence type="ECO:0000256" key="1">
    <source>
        <dbReference type="ARBA" id="ARBA00004221"/>
    </source>
</evidence>
<sequence>MDVKGCAAVLLFLGLMAIPVHNASSNSLCSILNETLSNKTSNFTLLVNPDNIFLVNHTYTVTLSGKGNVTVIFQALPSSNISGSVVGQWSNTTENCDGSPLFQNLNENGSVSANWTSPNTVQSVVIYAYFKEGNDLFRKEVQLDVVSPANTTKAPDTTENTTLTTGKPGATAPDTTENTTLTTGKPSATASQITTTTLVKTTSASSVIHPSSLIMALTEAIGLFFITSKFLS</sequence>
<dbReference type="GO" id="GO:0016324">
    <property type="term" value="C:apical plasma membrane"/>
    <property type="evidence" value="ECO:0007669"/>
    <property type="project" value="UniProtKB-SubCell"/>
</dbReference>
<dbReference type="GO" id="GO:0035313">
    <property type="term" value="P:wound healing, spreading of epidermal cells"/>
    <property type="evidence" value="ECO:0007669"/>
    <property type="project" value="TreeGrafter"/>
</dbReference>
<evidence type="ECO:0000256" key="2">
    <source>
        <dbReference type="ARBA" id="ARBA00014036"/>
    </source>
</evidence>
<comment type="subcellular location">
    <subcellularLocation>
        <location evidence="1">Apical cell membrane</location>
    </subcellularLocation>
</comment>
<keyword evidence="7" id="KW-0325">Glycoprotein</keyword>
<keyword evidence="6" id="KW-0472">Membrane</keyword>
<feature type="signal peptide" evidence="10">
    <location>
        <begin position="1"/>
        <end position="25"/>
    </location>
</feature>
<keyword evidence="4 10" id="KW-0732">Signal</keyword>
<gene>
    <name evidence="12" type="primary">LOC108697967</name>
</gene>
<dbReference type="GeneID" id="108697967"/>
<evidence type="ECO:0000313" key="12">
    <source>
        <dbReference type="RefSeq" id="XP_041427337.1"/>
    </source>
</evidence>
<evidence type="ECO:0000256" key="3">
    <source>
        <dbReference type="ARBA" id="ARBA00022475"/>
    </source>
</evidence>
<accession>A0A1L8FG21</accession>
<evidence type="ECO:0000256" key="7">
    <source>
        <dbReference type="ARBA" id="ARBA00023180"/>
    </source>
</evidence>
<dbReference type="PANTHER" id="PTHR22527:SF2">
    <property type="entry name" value="PLACENTA-EXPRESSED TRANSCRIPT 1 PROTEIN"/>
    <property type="match status" value="1"/>
</dbReference>
<evidence type="ECO:0000256" key="9">
    <source>
        <dbReference type="SAM" id="MobiDB-lite"/>
    </source>
</evidence>
<evidence type="ECO:0000256" key="5">
    <source>
        <dbReference type="ARBA" id="ARBA00022782"/>
    </source>
</evidence>
<feature type="region of interest" description="Disordered" evidence="9">
    <location>
        <begin position="150"/>
        <end position="188"/>
    </location>
</feature>
<evidence type="ECO:0000256" key="4">
    <source>
        <dbReference type="ARBA" id="ARBA00022729"/>
    </source>
</evidence>
<evidence type="ECO:0000256" key="10">
    <source>
        <dbReference type="SAM" id="SignalP"/>
    </source>
</evidence>
<dbReference type="KEGG" id="xla:108697967"/>
<reference evidence="12" key="1">
    <citation type="submission" date="2025-08" db="UniProtKB">
        <authorList>
            <consortium name="RefSeq"/>
        </authorList>
    </citation>
    <scope>IDENTIFICATION</scope>
    <source>
        <strain evidence="12">J_2021</strain>
        <tissue evidence="12">Erythrocytes</tissue>
    </source>
</reference>
<evidence type="ECO:0000256" key="6">
    <source>
        <dbReference type="ARBA" id="ARBA00023136"/>
    </source>
</evidence>
<keyword evidence="5" id="KW-0221">Differentiation</keyword>
<protein>
    <recommendedName>
        <fullName evidence="2">Placenta-expressed transcript 1 protein</fullName>
    </recommendedName>
</protein>
<dbReference type="GO" id="GO:0001953">
    <property type="term" value="P:negative regulation of cell-matrix adhesion"/>
    <property type="evidence" value="ECO:0007669"/>
    <property type="project" value="TreeGrafter"/>
</dbReference>
<dbReference type="RefSeq" id="XP_041427337.1">
    <property type="nucleotide sequence ID" value="XM_041571403.1"/>
</dbReference>
<dbReference type="OrthoDB" id="9909604at2759"/>
<feature type="compositionally biased region" description="Polar residues" evidence="9">
    <location>
        <begin position="173"/>
        <end position="188"/>
    </location>
</feature>
<dbReference type="STRING" id="8355.A0A1L8FG21"/>
<evidence type="ECO:0000256" key="8">
    <source>
        <dbReference type="ARBA" id="ARBA00024756"/>
    </source>
</evidence>
<name>A0A1L8FG21_XENLA</name>
<dbReference type="OMA" id="TTENCDG"/>
<dbReference type="GO" id="GO:0030154">
    <property type="term" value="P:cell differentiation"/>
    <property type="evidence" value="ECO:0007669"/>
    <property type="project" value="UniProtKB-KW"/>
</dbReference>
<dbReference type="PaxDb" id="8355-A0A1L8FG21"/>